<proteinExistence type="predicted"/>
<dbReference type="EMBL" id="CP002868">
    <property type="protein sequence ID" value="AEJ20314.1"/>
    <property type="molecule type" value="Genomic_DNA"/>
</dbReference>
<dbReference type="STRING" id="744872.Spica_2194"/>
<evidence type="ECO:0008006" key="4">
    <source>
        <dbReference type="Google" id="ProtNLM"/>
    </source>
</evidence>
<dbReference type="RefSeq" id="WP_013969598.1">
    <property type="nucleotide sequence ID" value="NC_015732.1"/>
</dbReference>
<evidence type="ECO:0000256" key="1">
    <source>
        <dbReference type="SAM" id="SignalP"/>
    </source>
</evidence>
<dbReference type="SUPFAM" id="SSF52058">
    <property type="entry name" value="L domain-like"/>
    <property type="match status" value="1"/>
</dbReference>
<accession>F8F242</accession>
<keyword evidence="3" id="KW-1185">Reference proteome</keyword>
<dbReference type="Gene3D" id="3.80.10.10">
    <property type="entry name" value="Ribonuclease Inhibitor"/>
    <property type="match status" value="1"/>
</dbReference>
<reference evidence="3" key="1">
    <citation type="journal article" date="2013" name="Stand. Genomic Sci.">
        <title>Genome sequence of the thermophilic fresh-water bacterium Spirochaeta caldaria type strain (H1(T)), reclassification of Spirochaeta caldaria, Spirochaeta stenostrepta, and Spirochaeta zuelzerae in the genus Treponema as Treponema caldaria comb. nov., Treponema stenostrepta comb. nov., and Treponema zuelzerae comb. nov., and emendation of the genus Treponema.</title>
        <authorList>
            <person name="Abt B."/>
            <person name="Goker M."/>
            <person name="Scheuner C."/>
            <person name="Han C."/>
            <person name="Lu M."/>
            <person name="Misra M."/>
            <person name="Lapidus A."/>
            <person name="Nolan M."/>
            <person name="Lucas S."/>
            <person name="Hammon N."/>
            <person name="Deshpande S."/>
            <person name="Cheng J.F."/>
            <person name="Tapia R."/>
            <person name="Goodwin L.A."/>
            <person name="Pitluck S."/>
            <person name="Liolios K."/>
            <person name="Pagani I."/>
            <person name="Ivanova N."/>
            <person name="Mavromatis K."/>
            <person name="Mikhailova N."/>
            <person name="Huntemann M."/>
            <person name="Pati A."/>
            <person name="Chen A."/>
            <person name="Palaniappan K."/>
            <person name="Land M."/>
            <person name="Hauser L."/>
            <person name="Jeffries C.D."/>
            <person name="Rohde M."/>
            <person name="Spring S."/>
            <person name="Gronow S."/>
            <person name="Detter J.C."/>
            <person name="Bristow J."/>
            <person name="Eisen J.A."/>
            <person name="Markowitz V."/>
            <person name="Hugenholtz P."/>
            <person name="Kyrpides N.C."/>
            <person name="Woyke T."/>
            <person name="Klenk H.P."/>
        </authorList>
    </citation>
    <scope>NUCLEOTIDE SEQUENCE</scope>
    <source>
        <strain evidence="3">ATCC 51460 / DSM 7334 / H1</strain>
    </source>
</reference>
<dbReference type="HOGENOM" id="CLU_1199363_0_0_12"/>
<dbReference type="KEGG" id="scd:Spica_2194"/>
<dbReference type="eggNOG" id="ENOG5030V6J">
    <property type="taxonomic scope" value="Bacteria"/>
</dbReference>
<evidence type="ECO:0000313" key="2">
    <source>
        <dbReference type="EMBL" id="AEJ20314.1"/>
    </source>
</evidence>
<keyword evidence="1" id="KW-0732">Signal</keyword>
<evidence type="ECO:0000313" key="3">
    <source>
        <dbReference type="Proteomes" id="UP000000503"/>
    </source>
</evidence>
<gene>
    <name evidence="2" type="ordered locus">Spica_2194</name>
</gene>
<feature type="signal peptide" evidence="1">
    <location>
        <begin position="1"/>
        <end position="19"/>
    </location>
</feature>
<organism evidence="2 3">
    <name type="scientific">Gracilinema caldarium (strain ATCC 51460 / DSM 7334 / H1)</name>
    <name type="common">Treponema caldarium</name>
    <dbReference type="NCBI Taxonomy" id="744872"/>
    <lineage>
        <taxon>Bacteria</taxon>
        <taxon>Pseudomonadati</taxon>
        <taxon>Spirochaetota</taxon>
        <taxon>Spirochaetia</taxon>
        <taxon>Spirochaetales</taxon>
        <taxon>Breznakiellaceae</taxon>
        <taxon>Gracilinema</taxon>
    </lineage>
</organism>
<protein>
    <recommendedName>
        <fullName evidence="4">Leucine-rich repeat domain-containing protein</fullName>
    </recommendedName>
</protein>
<dbReference type="Proteomes" id="UP000000503">
    <property type="component" value="Chromosome"/>
</dbReference>
<feature type="chain" id="PRO_5003376524" description="Leucine-rich repeat domain-containing protein" evidence="1">
    <location>
        <begin position="20"/>
        <end position="231"/>
    </location>
</feature>
<name>F8F242_GRAC1</name>
<dbReference type="InterPro" id="IPR032675">
    <property type="entry name" value="LRR_dom_sf"/>
</dbReference>
<dbReference type="AlphaFoldDB" id="F8F242"/>
<sequence length="231" mass="26938">MKKIYFICMICLLFTAALFSETIDILFVTTTGNVIRKVDSDISKITISESDQFPYEITDIKNLDALKKLEQIDIYRVTSIKDYSFLTKCINLKNIGFVVCEIHDLHFLEKMSNLEVIDIDMLALDKKDIEKIRSEPIDLSALKKLKFLRFSVYNLERVPLFVHVNTKPYLAIDNCNISHISDEDIQLLKQYSLINIDANPVMNIKEEYEKLANLPILREGERLPEEIKKYY</sequence>